<protein>
    <recommendedName>
        <fullName evidence="4">CCHC-type domain-containing protein</fullName>
    </recommendedName>
</protein>
<dbReference type="Gene3D" id="4.10.60.10">
    <property type="entry name" value="Zinc finger, CCHC-type"/>
    <property type="match status" value="1"/>
</dbReference>
<evidence type="ECO:0000259" key="4">
    <source>
        <dbReference type="PROSITE" id="PS50158"/>
    </source>
</evidence>
<dbReference type="InParanoid" id="A0A0C3P9D8"/>
<accession>A0A0C3P9D8</accession>
<evidence type="ECO:0000313" key="6">
    <source>
        <dbReference type="Proteomes" id="UP000054217"/>
    </source>
</evidence>
<evidence type="ECO:0000256" key="2">
    <source>
        <dbReference type="PROSITE-ProRule" id="PRU00047"/>
    </source>
</evidence>
<dbReference type="EMBL" id="KN831971">
    <property type="protein sequence ID" value="KIO04426.1"/>
    <property type="molecule type" value="Genomic_DNA"/>
</dbReference>
<dbReference type="Pfam" id="PF00098">
    <property type="entry name" value="zf-CCHC"/>
    <property type="match status" value="1"/>
</dbReference>
<organism evidence="5 6">
    <name type="scientific">Pisolithus tinctorius Marx 270</name>
    <dbReference type="NCBI Taxonomy" id="870435"/>
    <lineage>
        <taxon>Eukaryota</taxon>
        <taxon>Fungi</taxon>
        <taxon>Dikarya</taxon>
        <taxon>Basidiomycota</taxon>
        <taxon>Agaricomycotina</taxon>
        <taxon>Agaricomycetes</taxon>
        <taxon>Agaricomycetidae</taxon>
        <taxon>Boletales</taxon>
        <taxon>Sclerodermatineae</taxon>
        <taxon>Pisolithaceae</taxon>
        <taxon>Pisolithus</taxon>
    </lineage>
</organism>
<dbReference type="PROSITE" id="PS50158">
    <property type="entry name" value="ZF_CCHC"/>
    <property type="match status" value="1"/>
</dbReference>
<keyword evidence="2" id="KW-0863">Zinc-finger</keyword>
<dbReference type="GO" id="GO:0003676">
    <property type="term" value="F:nucleic acid binding"/>
    <property type="evidence" value="ECO:0007669"/>
    <property type="project" value="InterPro"/>
</dbReference>
<keyword evidence="6" id="KW-1185">Reference proteome</keyword>
<dbReference type="AlphaFoldDB" id="A0A0C3P9D8"/>
<evidence type="ECO:0000313" key="5">
    <source>
        <dbReference type="EMBL" id="KIO04426.1"/>
    </source>
</evidence>
<keyword evidence="2" id="KW-0862">Zinc</keyword>
<dbReference type="SUPFAM" id="SSF57756">
    <property type="entry name" value="Retrovirus zinc finger-like domains"/>
    <property type="match status" value="1"/>
</dbReference>
<dbReference type="GO" id="GO:0008270">
    <property type="term" value="F:zinc ion binding"/>
    <property type="evidence" value="ECO:0007669"/>
    <property type="project" value="UniProtKB-KW"/>
</dbReference>
<keyword evidence="2" id="KW-0479">Metal-binding</keyword>
<reference evidence="6" key="2">
    <citation type="submission" date="2015-01" db="EMBL/GenBank/DDBJ databases">
        <title>Evolutionary Origins and Diversification of the Mycorrhizal Mutualists.</title>
        <authorList>
            <consortium name="DOE Joint Genome Institute"/>
            <consortium name="Mycorrhizal Genomics Consortium"/>
            <person name="Kohler A."/>
            <person name="Kuo A."/>
            <person name="Nagy L.G."/>
            <person name="Floudas D."/>
            <person name="Copeland A."/>
            <person name="Barry K.W."/>
            <person name="Cichocki N."/>
            <person name="Veneault-Fourrey C."/>
            <person name="LaButti K."/>
            <person name="Lindquist E.A."/>
            <person name="Lipzen A."/>
            <person name="Lundell T."/>
            <person name="Morin E."/>
            <person name="Murat C."/>
            <person name="Riley R."/>
            <person name="Ohm R."/>
            <person name="Sun H."/>
            <person name="Tunlid A."/>
            <person name="Henrissat B."/>
            <person name="Grigoriev I.V."/>
            <person name="Hibbett D.S."/>
            <person name="Martin F."/>
        </authorList>
    </citation>
    <scope>NUCLEOTIDE SEQUENCE [LARGE SCALE GENOMIC DNA]</scope>
    <source>
        <strain evidence="6">Marx 270</strain>
    </source>
</reference>
<gene>
    <name evidence="5" type="ORF">M404DRAFT_143072</name>
</gene>
<evidence type="ECO:0000256" key="1">
    <source>
        <dbReference type="ARBA" id="ARBA00022664"/>
    </source>
</evidence>
<feature type="domain" description="CCHC-type" evidence="4">
    <location>
        <begin position="237"/>
        <end position="252"/>
    </location>
</feature>
<dbReference type="SMART" id="SM00343">
    <property type="entry name" value="ZnF_C2HC"/>
    <property type="match status" value="1"/>
</dbReference>
<dbReference type="OrthoDB" id="2690892at2759"/>
<dbReference type="GO" id="GO:0006397">
    <property type="term" value="P:mRNA processing"/>
    <property type="evidence" value="ECO:0007669"/>
    <property type="project" value="UniProtKB-KW"/>
</dbReference>
<proteinExistence type="predicted"/>
<dbReference type="Proteomes" id="UP000054217">
    <property type="component" value="Unassembled WGS sequence"/>
</dbReference>
<reference evidence="5 6" key="1">
    <citation type="submission" date="2014-04" db="EMBL/GenBank/DDBJ databases">
        <authorList>
            <consortium name="DOE Joint Genome Institute"/>
            <person name="Kuo A."/>
            <person name="Kohler A."/>
            <person name="Costa M.D."/>
            <person name="Nagy L.G."/>
            <person name="Floudas D."/>
            <person name="Copeland A."/>
            <person name="Barry K.W."/>
            <person name="Cichocki N."/>
            <person name="Veneault-Fourrey C."/>
            <person name="LaButti K."/>
            <person name="Lindquist E.A."/>
            <person name="Lipzen A."/>
            <person name="Lundell T."/>
            <person name="Morin E."/>
            <person name="Murat C."/>
            <person name="Sun H."/>
            <person name="Tunlid A."/>
            <person name="Henrissat B."/>
            <person name="Grigoriev I.V."/>
            <person name="Hibbett D.S."/>
            <person name="Martin F."/>
            <person name="Nordberg H.P."/>
            <person name="Cantor M.N."/>
            <person name="Hua S.X."/>
        </authorList>
    </citation>
    <scope>NUCLEOTIDE SEQUENCE [LARGE SCALE GENOMIC DNA]</scope>
    <source>
        <strain evidence="5 6">Marx 270</strain>
    </source>
</reference>
<dbReference type="InterPro" id="IPR036875">
    <property type="entry name" value="Znf_CCHC_sf"/>
</dbReference>
<keyword evidence="1" id="KW-0507">mRNA processing</keyword>
<feature type="region of interest" description="Disordered" evidence="3">
    <location>
        <begin position="201"/>
        <end position="230"/>
    </location>
</feature>
<sequence length="298" mass="33345">MDPTQPQLPAIDYAMVQAMAAAMAQAMQQYMPVPAAVQMTNFDPTKRGVAEPGTFNGSMAKYEEWVIRMRAYYFHLANGNWPSIDEMVADLNSCFCPMNNGDWAQKKMQKARQGQSWMDAFLAEFDSWKLMASTSNNLAILCLKQAINPEVLHLMHHLGKRKDTYKEYVMELWLVAGNFENHCYMMASSSRVWPQNQPHGFSTTGMQPGAGTPMDIGATPQQGKGKGPPKDKSHITCFRCGLKGHYRSECPKQAQPQGCPVRAVNTDTGPDPCLKAMEGMNFEQIIAHINQLKESELQ</sequence>
<dbReference type="InterPro" id="IPR001878">
    <property type="entry name" value="Znf_CCHC"/>
</dbReference>
<name>A0A0C3P9D8_PISTI</name>
<dbReference type="HOGENOM" id="CLU_011693_2_0_1"/>
<evidence type="ECO:0000256" key="3">
    <source>
        <dbReference type="SAM" id="MobiDB-lite"/>
    </source>
</evidence>